<organism evidence="4 5">
    <name type="scientific">Lentzea guizhouensis</name>
    <dbReference type="NCBI Taxonomy" id="1586287"/>
    <lineage>
        <taxon>Bacteria</taxon>
        <taxon>Bacillati</taxon>
        <taxon>Actinomycetota</taxon>
        <taxon>Actinomycetes</taxon>
        <taxon>Pseudonocardiales</taxon>
        <taxon>Pseudonocardiaceae</taxon>
        <taxon>Lentzea</taxon>
    </lineage>
</organism>
<evidence type="ECO:0000259" key="3">
    <source>
        <dbReference type="SMART" id="SM01012"/>
    </source>
</evidence>
<dbReference type="InterPro" id="IPR003018">
    <property type="entry name" value="GAF"/>
</dbReference>
<dbReference type="AlphaFoldDB" id="A0A1B2HZJ7"/>
<dbReference type="Pfam" id="PF13185">
    <property type="entry name" value="GAF_2"/>
    <property type="match status" value="1"/>
</dbReference>
<dbReference type="STRING" id="1586287.BBK82_31475"/>
<keyword evidence="2" id="KW-0804">Transcription</keyword>
<keyword evidence="1" id="KW-0805">Transcription regulation</keyword>
<dbReference type="EMBL" id="CP016793">
    <property type="protein sequence ID" value="ANZ43170.1"/>
    <property type="molecule type" value="Genomic_DNA"/>
</dbReference>
<feature type="domain" description="ANTAR" evidence="3">
    <location>
        <begin position="139"/>
        <end position="212"/>
    </location>
</feature>
<name>A0A1B2HZJ7_9PSEU</name>
<evidence type="ECO:0000313" key="4">
    <source>
        <dbReference type="EMBL" id="ANZ43170.1"/>
    </source>
</evidence>
<dbReference type="Gene3D" id="1.10.10.10">
    <property type="entry name" value="Winged helix-like DNA-binding domain superfamily/Winged helix DNA-binding domain"/>
    <property type="match status" value="1"/>
</dbReference>
<evidence type="ECO:0000256" key="2">
    <source>
        <dbReference type="ARBA" id="ARBA00023163"/>
    </source>
</evidence>
<gene>
    <name evidence="4" type="ORF">BBK82_31475</name>
</gene>
<dbReference type="SMART" id="SM01012">
    <property type="entry name" value="ANTAR"/>
    <property type="match status" value="1"/>
</dbReference>
<dbReference type="Gene3D" id="3.30.450.40">
    <property type="match status" value="1"/>
</dbReference>
<evidence type="ECO:0000313" key="5">
    <source>
        <dbReference type="Proteomes" id="UP000093053"/>
    </source>
</evidence>
<dbReference type="InterPro" id="IPR005561">
    <property type="entry name" value="ANTAR"/>
</dbReference>
<sequence length="223" mass="22949">MTARGAERGFTGWAGVVCEVAVQVVGVDGGAISLRSAGPAQELAAASGPWAGGLEELQYSAGDGPGVEAFATASPVFVTDLDQADQRWPGFMSTAIGAGVGAVFAFPLQAGTARLGTLDLYRRRPGALPSDRLADAAVLADLATTALLTDASPEGGAPWAQVDTPGHYDDVNVAAGMLAAQLRISVDDALVRLRAHAFSSGEPLLEVARSVLHRQLHLDQFSN</sequence>
<dbReference type="InterPro" id="IPR029016">
    <property type="entry name" value="GAF-like_dom_sf"/>
</dbReference>
<evidence type="ECO:0000256" key="1">
    <source>
        <dbReference type="ARBA" id="ARBA00023015"/>
    </source>
</evidence>
<protein>
    <recommendedName>
        <fullName evidence="3">ANTAR domain-containing protein</fullName>
    </recommendedName>
</protein>
<keyword evidence="5" id="KW-1185">Reference proteome</keyword>
<dbReference type="InterPro" id="IPR036388">
    <property type="entry name" value="WH-like_DNA-bd_sf"/>
</dbReference>
<accession>A0A1B2HZJ7</accession>
<dbReference type="GO" id="GO:0003723">
    <property type="term" value="F:RNA binding"/>
    <property type="evidence" value="ECO:0007669"/>
    <property type="project" value="InterPro"/>
</dbReference>
<reference evidence="4 5" key="1">
    <citation type="submission" date="2016-07" db="EMBL/GenBank/DDBJ databases">
        <title>Complete genome sequence of the Lentzea guizhouensis DHS C013.</title>
        <authorList>
            <person name="Cao C."/>
        </authorList>
    </citation>
    <scope>NUCLEOTIDE SEQUENCE [LARGE SCALE GENOMIC DNA]</scope>
    <source>
        <strain evidence="4 5">DHS C013</strain>
    </source>
</reference>
<dbReference type="KEGG" id="led:BBK82_31475"/>
<proteinExistence type="predicted"/>
<dbReference type="SUPFAM" id="SSF55781">
    <property type="entry name" value="GAF domain-like"/>
    <property type="match status" value="1"/>
</dbReference>
<dbReference type="Proteomes" id="UP000093053">
    <property type="component" value="Chromosome"/>
</dbReference>